<name>V6TI42_GIAIN</name>
<accession>V6TI42</accession>
<dbReference type="EMBL" id="AHGT01000014">
    <property type="protein sequence ID" value="ESU38319.1"/>
    <property type="molecule type" value="Genomic_DNA"/>
</dbReference>
<dbReference type="VEuPathDB" id="GiardiaDB:GL50803_0017476"/>
<dbReference type="AlphaFoldDB" id="V6TI42"/>
<comment type="caution">
    <text evidence="2">The sequence shown here is derived from an EMBL/GenBank/DDBJ whole genome shotgun (WGS) entry which is preliminary data.</text>
</comment>
<dbReference type="Proteomes" id="UP000018320">
    <property type="component" value="Unassembled WGS sequence"/>
</dbReference>
<sequence length="515" mass="51844">MLTGLVLSLALASLELRASAASTITTAAEFSAIRGNLVGSYILGADITLDPSYEPISGFTGTLDGANYKLTISGQTGSSGVFGDQFSGSVRNLKLNYAATMSSPLTNPVGALIGVTTGSATVESVFVEGTMTLSGTGDATITVGGVIGSATETTTLRNITSTVSIACTGGSHSIGGVVGTSSVGCAKCFFGGRISATASEASVIGGVFGTAGGVSLTNSAMYKGSLSATSVSTSQASALGALVGNITAADFTLRECYAEFTSLSLTSSSVAYLGGLVGSFSSATSKDTVTISDSYVNGGTQTLTATGSFSTSAGLLGYSASGKVTVRSSYVNFTKFAMTGSSQINATLSVGTANTNTGLTLENCHLKAQTVELSGDTSKSSFAPIANVVNVQAKGISILEVESRLGALVLTDFKGLVSLVVGRFVITTGGKVQDCFASLDSCTLGSSSSKVALFYTYTATNAVSSYIIANVTCAEITKAFSSQKSDAGISHNYFNSDAARVATVADKYIGQPIVR</sequence>
<feature type="signal peptide" evidence="1">
    <location>
        <begin position="1"/>
        <end position="20"/>
    </location>
</feature>
<keyword evidence="1" id="KW-0732">Signal</keyword>
<dbReference type="Gene3D" id="2.160.20.110">
    <property type="match status" value="1"/>
</dbReference>
<dbReference type="VEuPathDB" id="GiardiaDB:DHA2_150601"/>
<evidence type="ECO:0000313" key="2">
    <source>
        <dbReference type="EMBL" id="ESU38319.1"/>
    </source>
</evidence>
<evidence type="ECO:0000256" key="1">
    <source>
        <dbReference type="SAM" id="SignalP"/>
    </source>
</evidence>
<reference evidence="2 3" key="2">
    <citation type="journal article" date="2013" name="Genome Biol. Evol.">
        <title>Genome sequencing of Giardia lamblia genotypes A2 and B isolates (DH and GS) and comparative analysis with the genomes of genotypes A1 and E (WB and Pig).</title>
        <authorList>
            <person name="Adam R.D."/>
            <person name="Dahlstrom E.W."/>
            <person name="Martens C.A."/>
            <person name="Bruno D.P."/>
            <person name="Barbian K.D."/>
            <person name="Ricklefs S.M."/>
            <person name="Hernandez M.M."/>
            <person name="Narla N.P."/>
            <person name="Patel R.B."/>
            <person name="Porcella S.F."/>
            <person name="Nash T.E."/>
        </authorList>
    </citation>
    <scope>NUCLEOTIDE SEQUENCE [LARGE SCALE GENOMIC DNA]</scope>
    <source>
        <strain evidence="2 3">DH</strain>
    </source>
</reference>
<dbReference type="VEuPathDB" id="GiardiaDB:QR46_0948"/>
<protein>
    <submittedName>
        <fullName evidence="2">M26 IgA1-specific metallo-endopeptidase, N-terminal region</fullName>
    </submittedName>
</protein>
<gene>
    <name evidence="2" type="ORF">DHA2_150601</name>
</gene>
<dbReference type="VEuPathDB" id="GiardiaDB:GL50581_4509"/>
<feature type="chain" id="PRO_5004751670" evidence="1">
    <location>
        <begin position="21"/>
        <end position="515"/>
    </location>
</feature>
<reference evidence="3" key="1">
    <citation type="submission" date="2012-02" db="EMBL/GenBank/DDBJ databases">
        <title>Genome sequencing of Giardia lamblia Genotypes A2 and B isolates (DH and GS) and comparative analysis with the genomes of Genotypes A1 and E (WB and Pig).</title>
        <authorList>
            <person name="Adam R."/>
            <person name="Dahlstrom E."/>
            <person name="Martens C."/>
            <person name="Bruno D."/>
            <person name="Barbian K."/>
            <person name="Porcella S.F."/>
            <person name="Nash T."/>
        </authorList>
    </citation>
    <scope>NUCLEOTIDE SEQUENCE</scope>
    <source>
        <strain evidence="3">DH</strain>
    </source>
</reference>
<proteinExistence type="predicted"/>
<organism evidence="2 3">
    <name type="scientific">Giardia intestinalis</name>
    <name type="common">Giardia lamblia</name>
    <dbReference type="NCBI Taxonomy" id="5741"/>
    <lineage>
        <taxon>Eukaryota</taxon>
        <taxon>Metamonada</taxon>
        <taxon>Diplomonadida</taxon>
        <taxon>Hexamitidae</taxon>
        <taxon>Giardiinae</taxon>
        <taxon>Giardia</taxon>
    </lineage>
</organism>
<evidence type="ECO:0000313" key="3">
    <source>
        <dbReference type="Proteomes" id="UP000018320"/>
    </source>
</evidence>